<evidence type="ECO:0000313" key="2">
    <source>
        <dbReference type="EMBL" id="KUM49492.1"/>
    </source>
</evidence>
<reference evidence="2" key="1">
    <citation type="journal article" date="2015" name="Genome Biol. Evol.">
        <title>Organellar Genomes of White Spruce (Picea glauca): Assembly and Annotation.</title>
        <authorList>
            <person name="Jackman S.D."/>
            <person name="Warren R.L."/>
            <person name="Gibb E.A."/>
            <person name="Vandervalk B.P."/>
            <person name="Mohamadi H."/>
            <person name="Chu J."/>
            <person name="Raymond A."/>
            <person name="Pleasance S."/>
            <person name="Coope R."/>
            <person name="Wildung M.R."/>
            <person name="Ritland C.E."/>
            <person name="Bousquet J."/>
            <person name="Jones S.J."/>
            <person name="Bohlmann J."/>
            <person name="Birol I."/>
        </authorList>
    </citation>
    <scope>NUCLEOTIDE SEQUENCE [LARGE SCALE GENOMIC DNA]</scope>
    <source>
        <tissue evidence="2">Flushing bud</tissue>
    </source>
</reference>
<dbReference type="EMBL" id="LKAM01000002">
    <property type="protein sequence ID" value="KUM49492.1"/>
    <property type="molecule type" value="Genomic_DNA"/>
</dbReference>
<comment type="caution">
    <text evidence="2">The sequence shown here is derived from an EMBL/GenBank/DDBJ whole genome shotgun (WGS) entry which is preliminary data.</text>
</comment>
<protein>
    <submittedName>
        <fullName evidence="2">Uncharacterized protein</fullName>
    </submittedName>
</protein>
<accession>A0A117NI65</accession>
<geneLocation type="mitochondrion" evidence="2"/>
<feature type="region of interest" description="Disordered" evidence="1">
    <location>
        <begin position="30"/>
        <end position="65"/>
    </location>
</feature>
<keyword evidence="2" id="KW-0496">Mitochondrion</keyword>
<evidence type="ECO:0000256" key="1">
    <source>
        <dbReference type="SAM" id="MobiDB-lite"/>
    </source>
</evidence>
<organism evidence="2">
    <name type="scientific">Picea glauca</name>
    <name type="common">White spruce</name>
    <name type="synonym">Pinus glauca</name>
    <dbReference type="NCBI Taxonomy" id="3330"/>
    <lineage>
        <taxon>Eukaryota</taxon>
        <taxon>Viridiplantae</taxon>
        <taxon>Streptophyta</taxon>
        <taxon>Embryophyta</taxon>
        <taxon>Tracheophyta</taxon>
        <taxon>Spermatophyta</taxon>
        <taxon>Pinopsida</taxon>
        <taxon>Pinidae</taxon>
        <taxon>Conifers I</taxon>
        <taxon>Pinales</taxon>
        <taxon>Pinaceae</taxon>
        <taxon>Picea</taxon>
    </lineage>
</organism>
<dbReference type="AlphaFoldDB" id="A0A117NI65"/>
<proteinExistence type="predicted"/>
<gene>
    <name evidence="2" type="ORF">ABT39_MTgene2716</name>
</gene>
<sequence>MQEDNTQGDLPRHLVGALWKEIYYPIRLSSRASNKPNPQTLGKESLLPTPSGSLSRASNKPTKGTTRYLLEQPPILYIYIFSFQRS</sequence>
<name>A0A117NI65_PICGL</name>